<gene>
    <name evidence="1" type="ORF">DERYTH_LOCUS24190</name>
</gene>
<evidence type="ECO:0000313" key="2">
    <source>
        <dbReference type="Proteomes" id="UP000789405"/>
    </source>
</evidence>
<keyword evidence="2" id="KW-1185">Reference proteome</keyword>
<dbReference type="EMBL" id="CAJVPY010039483">
    <property type="protein sequence ID" value="CAG8804887.1"/>
    <property type="molecule type" value="Genomic_DNA"/>
</dbReference>
<reference evidence="1" key="1">
    <citation type="submission" date="2021-06" db="EMBL/GenBank/DDBJ databases">
        <authorList>
            <person name="Kallberg Y."/>
            <person name="Tangrot J."/>
            <person name="Rosling A."/>
        </authorList>
    </citation>
    <scope>NUCLEOTIDE SEQUENCE</scope>
    <source>
        <strain evidence="1">MA453B</strain>
    </source>
</reference>
<name>A0A9N9K392_9GLOM</name>
<dbReference type="Proteomes" id="UP000789405">
    <property type="component" value="Unassembled WGS sequence"/>
</dbReference>
<accession>A0A9N9K392</accession>
<protein>
    <submittedName>
        <fullName evidence="1">656_t:CDS:1</fullName>
    </submittedName>
</protein>
<evidence type="ECO:0000313" key="1">
    <source>
        <dbReference type="EMBL" id="CAG8804887.1"/>
    </source>
</evidence>
<sequence length="74" mass="8653">ARPSFHAIFRCENQFQKLLKDFSKPGDLLKIKYIKSPKLLHVDLSPEVLEAWQQAPNRVKTEYKKLAEDIEKGE</sequence>
<organism evidence="1 2">
    <name type="scientific">Dentiscutata erythropus</name>
    <dbReference type="NCBI Taxonomy" id="1348616"/>
    <lineage>
        <taxon>Eukaryota</taxon>
        <taxon>Fungi</taxon>
        <taxon>Fungi incertae sedis</taxon>
        <taxon>Mucoromycota</taxon>
        <taxon>Glomeromycotina</taxon>
        <taxon>Glomeromycetes</taxon>
        <taxon>Diversisporales</taxon>
        <taxon>Gigasporaceae</taxon>
        <taxon>Dentiscutata</taxon>
    </lineage>
</organism>
<proteinExistence type="predicted"/>
<feature type="non-terminal residue" evidence="1">
    <location>
        <position position="1"/>
    </location>
</feature>
<dbReference type="AlphaFoldDB" id="A0A9N9K392"/>
<feature type="non-terminal residue" evidence="1">
    <location>
        <position position="74"/>
    </location>
</feature>
<comment type="caution">
    <text evidence="1">The sequence shown here is derived from an EMBL/GenBank/DDBJ whole genome shotgun (WGS) entry which is preliminary data.</text>
</comment>